<dbReference type="PATRIC" id="fig|1389415.4.peg.3678"/>
<dbReference type="EMBL" id="AXDT01000184">
    <property type="protein sequence ID" value="ERT11655.1"/>
    <property type="molecule type" value="Genomic_DNA"/>
</dbReference>
<reference evidence="2 3" key="1">
    <citation type="submission" date="2013-10" db="EMBL/GenBank/DDBJ databases">
        <title>Whole Genome Shotgun Sequence of Photorhabdus temperata J3.</title>
        <authorList>
            <person name="Park G.-S."/>
            <person name="Hong S.-J."/>
            <person name="Shin J.-H."/>
        </authorList>
    </citation>
    <scope>NUCLEOTIDE SEQUENCE [LARGE SCALE GENOMIC DNA]</scope>
    <source>
        <strain evidence="2 3">J3</strain>
    </source>
</reference>
<dbReference type="RefSeq" id="WP_023045639.1">
    <property type="nucleotide sequence ID" value="NZ_AXDT01000184.1"/>
</dbReference>
<comment type="caution">
    <text evidence="2">The sequence shown here is derived from an EMBL/GenBank/DDBJ whole genome shotgun (WGS) entry which is preliminary data.</text>
</comment>
<sequence>MSLGDEIVTRIARVGAQHTVLVSPPQSVPGPAAARVGDPIKHASFLGALAGAIAGALISAAVFAVAAAVVVGTGGLATVAVIALGTAGTLALGKVISAASSAVTNMVDSIGPPSGVLMTGSPNVFIEGKPAARAIVDTAACNKHPAPPLIAQGSETVFINGSPAARLMTN</sequence>
<keyword evidence="1" id="KW-1133">Transmembrane helix</keyword>
<name>U7QXA5_PHOTE</name>
<protein>
    <submittedName>
        <fullName evidence="2">Uncharacterized protein</fullName>
    </submittedName>
</protein>
<dbReference type="Pfam" id="PF05488">
    <property type="entry name" value="PAAR_motif"/>
    <property type="match status" value="1"/>
</dbReference>
<keyword evidence="1" id="KW-0472">Membrane</keyword>
<dbReference type="InterPro" id="IPR008727">
    <property type="entry name" value="PAAR_motif"/>
</dbReference>
<feature type="transmembrane region" description="Helical" evidence="1">
    <location>
        <begin position="45"/>
        <end position="70"/>
    </location>
</feature>
<dbReference type="Gene3D" id="2.60.200.60">
    <property type="match status" value="1"/>
</dbReference>
<gene>
    <name evidence="2" type="ORF">O185_18435</name>
</gene>
<organism evidence="2 3">
    <name type="scientific">Photorhabdus temperata J3</name>
    <dbReference type="NCBI Taxonomy" id="1389415"/>
    <lineage>
        <taxon>Bacteria</taxon>
        <taxon>Pseudomonadati</taxon>
        <taxon>Pseudomonadota</taxon>
        <taxon>Gammaproteobacteria</taxon>
        <taxon>Enterobacterales</taxon>
        <taxon>Morganellaceae</taxon>
        <taxon>Photorhabdus</taxon>
    </lineage>
</organism>
<keyword evidence="3" id="KW-1185">Reference proteome</keyword>
<feature type="transmembrane region" description="Helical" evidence="1">
    <location>
        <begin position="76"/>
        <end position="96"/>
    </location>
</feature>
<dbReference type="Proteomes" id="UP000017133">
    <property type="component" value="Unassembled WGS sequence"/>
</dbReference>
<evidence type="ECO:0000313" key="3">
    <source>
        <dbReference type="Proteomes" id="UP000017133"/>
    </source>
</evidence>
<proteinExistence type="predicted"/>
<evidence type="ECO:0000313" key="2">
    <source>
        <dbReference type="EMBL" id="ERT11655.1"/>
    </source>
</evidence>
<keyword evidence="1" id="KW-0812">Transmembrane</keyword>
<dbReference type="AlphaFoldDB" id="U7QXA5"/>
<accession>U7QXA5</accession>
<dbReference type="CDD" id="cd14742">
    <property type="entry name" value="PAAR_RHS"/>
    <property type="match status" value="1"/>
</dbReference>
<evidence type="ECO:0000256" key="1">
    <source>
        <dbReference type="SAM" id="Phobius"/>
    </source>
</evidence>